<feature type="compositionally biased region" description="Basic and acidic residues" evidence="1">
    <location>
        <begin position="27"/>
        <end position="37"/>
    </location>
</feature>
<protein>
    <submittedName>
        <fullName evidence="2">Uncharacterized protein</fullName>
    </submittedName>
</protein>
<dbReference type="AlphaFoldDB" id="A0A9N8EP85"/>
<feature type="region of interest" description="Disordered" evidence="1">
    <location>
        <begin position="14"/>
        <end position="37"/>
    </location>
</feature>
<name>A0A9N8EP85_9STRA</name>
<gene>
    <name evidence="2" type="ORF">SEMRO_1679_G290650.1</name>
</gene>
<organism evidence="2 3">
    <name type="scientific">Seminavis robusta</name>
    <dbReference type="NCBI Taxonomy" id="568900"/>
    <lineage>
        <taxon>Eukaryota</taxon>
        <taxon>Sar</taxon>
        <taxon>Stramenopiles</taxon>
        <taxon>Ochrophyta</taxon>
        <taxon>Bacillariophyta</taxon>
        <taxon>Bacillariophyceae</taxon>
        <taxon>Bacillariophycidae</taxon>
        <taxon>Naviculales</taxon>
        <taxon>Naviculaceae</taxon>
        <taxon>Seminavis</taxon>
    </lineage>
</organism>
<evidence type="ECO:0000313" key="2">
    <source>
        <dbReference type="EMBL" id="CAB9525457.1"/>
    </source>
</evidence>
<proteinExistence type="predicted"/>
<reference evidence="2" key="1">
    <citation type="submission" date="2020-06" db="EMBL/GenBank/DDBJ databases">
        <authorList>
            <consortium name="Plant Systems Biology data submission"/>
        </authorList>
    </citation>
    <scope>NUCLEOTIDE SEQUENCE</scope>
    <source>
        <strain evidence="2">D6</strain>
    </source>
</reference>
<dbReference type="EMBL" id="CAICTM010001677">
    <property type="protein sequence ID" value="CAB9525457.1"/>
    <property type="molecule type" value="Genomic_DNA"/>
</dbReference>
<dbReference type="Pfam" id="PF14388">
    <property type="entry name" value="DUF4419"/>
    <property type="match status" value="1"/>
</dbReference>
<dbReference type="PANTHER" id="PTHR31252:SF11">
    <property type="entry name" value="DUF4419 DOMAIN-CONTAINING PROTEIN"/>
    <property type="match status" value="1"/>
</dbReference>
<comment type="caution">
    <text evidence="2">The sequence shown here is derived from an EMBL/GenBank/DDBJ whole genome shotgun (WGS) entry which is preliminary data.</text>
</comment>
<accession>A0A9N8EP85</accession>
<evidence type="ECO:0000256" key="1">
    <source>
        <dbReference type="SAM" id="MobiDB-lite"/>
    </source>
</evidence>
<dbReference type="OrthoDB" id="9987685at2759"/>
<dbReference type="Proteomes" id="UP001153069">
    <property type="component" value="Unassembled WGS sequence"/>
</dbReference>
<dbReference type="InterPro" id="IPR025533">
    <property type="entry name" value="DUF4419"/>
</dbReference>
<keyword evidence="3" id="KW-1185">Reference proteome</keyword>
<dbReference type="PANTHER" id="PTHR31252">
    <property type="entry name" value="DUF4419 DOMAIN-CONTAINING PROTEIN"/>
    <property type="match status" value="1"/>
</dbReference>
<evidence type="ECO:0000313" key="3">
    <source>
        <dbReference type="Proteomes" id="UP001153069"/>
    </source>
</evidence>
<sequence length="493" mass="56380">MTLGNILSKLSKWRRTRRTKKTTSAARSDEERPSWPDKLDLLQAKGDANVDPPSRTNTDNAPSDLLCCVDLKLCEEQYYPTPLADYLAESSCKPFASKRIADSHIPQLSYAAGSCLEDDEVFYNGQDTGLWQCVHEAWQNHWNLRTSPDDWWFPVARRIAKALTAVSRYENSMKDSQWRKPEKPFETPVRDLLVGDGNGKQVISVKVMEFCPQEHHQTSFEAVFDEIHKQVQDAIKLPLFATEMKSSFSTSTATHVIASQINLMEGLQEFFEYSVSYMGCGLKGLEMMGTVEDWEHLREKFRRVRELLEPIKSQLEMYLPNEWWACVEMVFDNLLLTVKEPALVGTFWRNILLQAPPHWVTDYYGKKGKGMRHREQVDAYDGWLVRFLGGNTDILCNNDVHDIVIDGENPINEMSGLCQAPLKVTLEWCAPPITEEVQLIGGIMGFICHQDDTMNGVPTLQPHHMWAMLVSPTSKLRNVRDLSIQHSGEQLRL</sequence>